<dbReference type="OrthoDB" id="9764467at2"/>
<evidence type="ECO:0000259" key="2">
    <source>
        <dbReference type="Pfam" id="PF13514"/>
    </source>
</evidence>
<dbReference type="eggNOG" id="COG4717">
    <property type="taxonomic scope" value="Bacteria"/>
</dbReference>
<feature type="coiled-coil region" evidence="1">
    <location>
        <begin position="280"/>
        <end position="397"/>
    </location>
</feature>
<organism evidence="3 4">
    <name type="scientific">Desulfonatronospira thiodismutans ASO3-1</name>
    <dbReference type="NCBI Taxonomy" id="555779"/>
    <lineage>
        <taxon>Bacteria</taxon>
        <taxon>Pseudomonadati</taxon>
        <taxon>Thermodesulfobacteriota</taxon>
        <taxon>Desulfovibrionia</taxon>
        <taxon>Desulfovibrionales</taxon>
        <taxon>Desulfonatronovibrionaceae</taxon>
        <taxon>Desulfonatronospira</taxon>
    </lineage>
</organism>
<protein>
    <submittedName>
        <fullName evidence="3">SMC domain protein</fullName>
    </submittedName>
</protein>
<dbReference type="eggNOG" id="COG1196">
    <property type="taxonomic scope" value="Bacteria"/>
</dbReference>
<dbReference type="EMBL" id="ACJN02000002">
    <property type="protein sequence ID" value="EFI34878.1"/>
    <property type="molecule type" value="Genomic_DNA"/>
</dbReference>
<accession>D6SQ52</accession>
<dbReference type="Gene3D" id="3.40.50.300">
    <property type="entry name" value="P-loop containing nucleotide triphosphate hydrolases"/>
    <property type="match status" value="2"/>
</dbReference>
<dbReference type="SUPFAM" id="SSF52540">
    <property type="entry name" value="P-loop containing nucleoside triphosphate hydrolases"/>
    <property type="match status" value="1"/>
</dbReference>
<evidence type="ECO:0000313" key="3">
    <source>
        <dbReference type="EMBL" id="EFI34878.1"/>
    </source>
</evidence>
<name>D6SQ52_9BACT</name>
<dbReference type="PANTHER" id="PTHR41259:SF1">
    <property type="entry name" value="DOUBLE-STRAND BREAK REPAIR RAD50 ATPASE, PUTATIVE-RELATED"/>
    <property type="match status" value="1"/>
</dbReference>
<sequence>MKINTLKLKAYGHFTGTELQLEQNGGLQLIYGPNEAGKSTALRALTTLFYGFDHQTRDGFLHQNKDLAVGACLELDSGQQWEITRYKRRKNDLLDASNSPVPQEAVNRLMSGMSRDMFSAMFGISHDNLRAGGKEILRAQGHLGQALFSAAAGIMHLRRVREDLHKRADELFRPRASSTRIMQKKSSMAELGRELRQASIKPERWKNLQNELKQKLHQKQNTLSRLKQLEADLAWHSTCIRALPRIARRRDLLRQLGELEHVPRLEQDFSQRRVKAASSLENARQDRRDRQKELQDLEQELSELEIDSGLIRFAPRIRTLSGQVALIQQAMQELQDLEAEKITLEQTIQDKKAMLGSSVSCSDMDHLAPDRKHQSRIQELASEKSSLDQKASQARESMLEQARILRLCRRDLKKMPPLPDIELLDAVSKKLTSGEDLQDKIRKAGEKVQSLQLQIQAGISSLGLASLDSRSLPGLPLPLPESLERMQSLLDAKEKQLESARHKHQELNQELADRQAELERRQKEHALPLPRDLESRRKVRDQGWSLIKKSWLQGTQSPEEIHEYLHQTGGEDLASSFEQSISELDQTTDQMLDRAHHLARLKALHDEIQACSQKIDQASKDLDKAGADYQQACREWQALWSETGIEPLSPREMQAWLYRAQELIRQVQEKQQYQQALEEYEQELQSLCTQGAKALESAGYSAAQGHDPATLNRIIDKYRDRARDDLAAADLLRKEIRSAEKKLQKAGEQAGAVQEDLNTWRQNWIRALESLSLDPDSDIRTVQEEIQLRQDLFAACGRMRSLQQRKAGLEQKVREFESAVQGLVQELKRNPGRASPLEILEALALELDQEEKKQSRQEHLQQERRKIRTKLDQAEGRIQTLQRELEQLCREAGAEHPEELPALEEKAAMKQELRTELRQQEEQLQELAGGEDLEKFINDASARDMQELQALSTELAEEKEELEKKREEIISEHATLEKELQDLDGTSKAADISQQIQEQKSELEQEVQEYIQLRLAEAILSSEMERFRQANQGPVLEMAGKTLNRITLGSLTGIYADYDQRGEPVLKALRMDGTGLGVEEMSDGTRDQLFLALRLGGIRHYLDNNPPFPFIVDDILVHFDDERSAQTLQELALLSKQTQVLFFTHHTHLLHLARQHLDPARLQIHEL</sequence>
<feature type="coiled-coil region" evidence="1">
    <location>
        <begin position="483"/>
        <end position="524"/>
    </location>
</feature>
<dbReference type="AlphaFoldDB" id="D6SQ52"/>
<reference evidence="3" key="1">
    <citation type="submission" date="2010-05" db="EMBL/GenBank/DDBJ databases">
        <title>The draft genome of Desulfonatronospira thiodismutans ASO3-1.</title>
        <authorList>
            <consortium name="US DOE Joint Genome Institute (JGI-PGF)"/>
            <person name="Lucas S."/>
            <person name="Copeland A."/>
            <person name="Lapidus A."/>
            <person name="Cheng J.-F."/>
            <person name="Bruce D."/>
            <person name="Goodwin L."/>
            <person name="Pitluck S."/>
            <person name="Chertkov O."/>
            <person name="Brettin T."/>
            <person name="Detter J.C."/>
            <person name="Han C."/>
            <person name="Land M.L."/>
            <person name="Hauser L."/>
            <person name="Kyrpides N."/>
            <person name="Mikhailova N."/>
            <person name="Muyzer G."/>
            <person name="Woyke T."/>
        </authorList>
    </citation>
    <scope>NUCLEOTIDE SEQUENCE [LARGE SCALE GENOMIC DNA]</scope>
    <source>
        <strain evidence="3">ASO3-1</strain>
    </source>
</reference>
<feature type="coiled-coil region" evidence="1">
    <location>
        <begin position="601"/>
        <end position="635"/>
    </location>
</feature>
<keyword evidence="4" id="KW-1185">Reference proteome</keyword>
<proteinExistence type="predicted"/>
<dbReference type="PANTHER" id="PTHR41259">
    <property type="entry name" value="DOUBLE-STRAND BREAK REPAIR RAD50 ATPASE, PUTATIVE-RELATED"/>
    <property type="match status" value="1"/>
</dbReference>
<feature type="coiled-coil region" evidence="1">
    <location>
        <begin position="799"/>
        <end position="1016"/>
    </location>
</feature>
<evidence type="ECO:0000256" key="1">
    <source>
        <dbReference type="SAM" id="Coils"/>
    </source>
</evidence>
<dbReference type="InterPro" id="IPR027417">
    <property type="entry name" value="P-loop_NTPase"/>
</dbReference>
<feature type="coiled-coil region" evidence="1">
    <location>
        <begin position="663"/>
        <end position="697"/>
    </location>
</feature>
<comment type="caution">
    <text evidence="3">The sequence shown here is derived from an EMBL/GenBank/DDBJ whole genome shotgun (WGS) entry which is preliminary data.</text>
</comment>
<keyword evidence="1" id="KW-0175">Coiled coil</keyword>
<evidence type="ECO:0000313" key="4">
    <source>
        <dbReference type="Proteomes" id="UP000005496"/>
    </source>
</evidence>
<dbReference type="RefSeq" id="WP_008870192.1">
    <property type="nucleotide sequence ID" value="NZ_ACJN02000002.1"/>
</dbReference>
<dbReference type="Pfam" id="PF13514">
    <property type="entry name" value="AAA_27"/>
    <property type="match status" value="1"/>
</dbReference>
<feature type="coiled-coil region" evidence="1">
    <location>
        <begin position="729"/>
        <end position="756"/>
    </location>
</feature>
<dbReference type="InterPro" id="IPR038734">
    <property type="entry name" value="YhaN_AAA"/>
</dbReference>
<dbReference type="Proteomes" id="UP000005496">
    <property type="component" value="Unassembled WGS sequence"/>
</dbReference>
<gene>
    <name evidence="3" type="ORF">Dthio_PD2269</name>
</gene>
<feature type="domain" description="YhaN AAA" evidence="2">
    <location>
        <begin position="1"/>
        <end position="205"/>
    </location>
</feature>